<organism evidence="2 3">
    <name type="scientific">Hydrogenophaga palleronii</name>
    <dbReference type="NCBI Taxonomy" id="65655"/>
    <lineage>
        <taxon>Bacteria</taxon>
        <taxon>Pseudomonadati</taxon>
        <taxon>Pseudomonadota</taxon>
        <taxon>Betaproteobacteria</taxon>
        <taxon>Burkholderiales</taxon>
        <taxon>Comamonadaceae</taxon>
        <taxon>Hydrogenophaga</taxon>
    </lineage>
</organism>
<feature type="transmembrane region" description="Helical" evidence="1">
    <location>
        <begin position="89"/>
        <end position="112"/>
    </location>
</feature>
<evidence type="ECO:0000313" key="3">
    <source>
        <dbReference type="Proteomes" id="UP001265700"/>
    </source>
</evidence>
<gene>
    <name evidence="2" type="ORF">J2W49_001684</name>
</gene>
<keyword evidence="3" id="KW-1185">Reference proteome</keyword>
<sequence>MSTAGGPVSAWVWAAGLDFLAAALHVGIVLGGPAWYRFFGAGEAMARMAERRHPWPTVVTLAIATALSLFGAYAMTAGGHFPALPVPQAALMAITAIYAVRAFAPLLLVPVLAPMRTRFMIVSSLICGVYALAHGMALVT</sequence>
<keyword evidence="1" id="KW-0472">Membrane</keyword>
<feature type="transmembrane region" description="Helical" evidence="1">
    <location>
        <begin position="119"/>
        <end position="139"/>
    </location>
</feature>
<feature type="transmembrane region" description="Helical" evidence="1">
    <location>
        <begin position="12"/>
        <end position="36"/>
    </location>
</feature>
<protein>
    <submittedName>
        <fullName evidence="2">CHASE2 domain-containing sensor protein</fullName>
    </submittedName>
</protein>
<evidence type="ECO:0000256" key="1">
    <source>
        <dbReference type="SAM" id="Phobius"/>
    </source>
</evidence>
<dbReference type="Proteomes" id="UP001265700">
    <property type="component" value="Unassembled WGS sequence"/>
</dbReference>
<reference evidence="2 3" key="1">
    <citation type="submission" date="2023-07" db="EMBL/GenBank/DDBJ databases">
        <title>Sorghum-associated microbial communities from plants grown in Nebraska, USA.</title>
        <authorList>
            <person name="Schachtman D."/>
        </authorList>
    </citation>
    <scope>NUCLEOTIDE SEQUENCE [LARGE SCALE GENOMIC DNA]</scope>
    <source>
        <strain evidence="2 3">4249</strain>
    </source>
</reference>
<accession>A0ABU1WKK0</accession>
<name>A0ABU1WKK0_9BURK</name>
<evidence type="ECO:0000313" key="2">
    <source>
        <dbReference type="EMBL" id="MDR7149729.1"/>
    </source>
</evidence>
<comment type="caution">
    <text evidence="2">The sequence shown here is derived from an EMBL/GenBank/DDBJ whole genome shotgun (WGS) entry which is preliminary data.</text>
</comment>
<keyword evidence="1" id="KW-0812">Transmembrane</keyword>
<dbReference type="EMBL" id="JAVDWU010000003">
    <property type="protein sequence ID" value="MDR7149729.1"/>
    <property type="molecule type" value="Genomic_DNA"/>
</dbReference>
<dbReference type="RefSeq" id="WP_310314255.1">
    <property type="nucleotide sequence ID" value="NZ_JAVDWU010000003.1"/>
</dbReference>
<keyword evidence="1" id="KW-1133">Transmembrane helix</keyword>
<proteinExistence type="predicted"/>
<feature type="transmembrane region" description="Helical" evidence="1">
    <location>
        <begin position="57"/>
        <end position="77"/>
    </location>
</feature>